<evidence type="ECO:0000256" key="1">
    <source>
        <dbReference type="ARBA" id="ARBA00004123"/>
    </source>
</evidence>
<evidence type="ECO:0000256" key="9">
    <source>
        <dbReference type="ARBA" id="ARBA00061569"/>
    </source>
</evidence>
<dbReference type="GO" id="GO:0141221">
    <property type="term" value="F:histone deacetylase activity, hydrolytic mechanism"/>
    <property type="evidence" value="ECO:0007669"/>
    <property type="project" value="UniProtKB-EC"/>
</dbReference>
<protein>
    <recommendedName>
        <fullName evidence="2">histone deacetylase</fullName>
        <ecNumber evidence="2">3.5.1.98</ecNumber>
    </recommendedName>
</protein>
<keyword evidence="6" id="KW-0805">Transcription regulation</keyword>
<feature type="compositionally biased region" description="Acidic residues" evidence="10">
    <location>
        <begin position="418"/>
        <end position="433"/>
    </location>
</feature>
<name>A0A8H6N0G6_9PEZI</name>
<feature type="compositionally biased region" description="Basic and acidic residues" evidence="10">
    <location>
        <begin position="526"/>
        <end position="545"/>
    </location>
</feature>
<dbReference type="EMBL" id="WIGO01000366">
    <property type="protein sequence ID" value="KAF6815028.1"/>
    <property type="molecule type" value="Genomic_DNA"/>
</dbReference>
<dbReference type="GO" id="GO:0032221">
    <property type="term" value="C:Rpd3S complex"/>
    <property type="evidence" value="ECO:0007669"/>
    <property type="project" value="UniProtKB-ARBA"/>
</dbReference>
<comment type="subcellular location">
    <subcellularLocation>
        <location evidence="1">Nucleus</location>
    </subcellularLocation>
</comment>
<dbReference type="Pfam" id="PF00850">
    <property type="entry name" value="Hist_deacetyl"/>
    <property type="match status" value="1"/>
</dbReference>
<dbReference type="GO" id="GO:0031507">
    <property type="term" value="P:heterochromatin formation"/>
    <property type="evidence" value="ECO:0007669"/>
    <property type="project" value="TreeGrafter"/>
</dbReference>
<evidence type="ECO:0000256" key="8">
    <source>
        <dbReference type="ARBA" id="ARBA00023242"/>
    </source>
</evidence>
<feature type="region of interest" description="Disordered" evidence="10">
    <location>
        <begin position="398"/>
        <end position="704"/>
    </location>
</feature>
<evidence type="ECO:0000313" key="12">
    <source>
        <dbReference type="EMBL" id="KAF6815028.1"/>
    </source>
</evidence>
<evidence type="ECO:0000256" key="4">
    <source>
        <dbReference type="ARBA" id="ARBA00022801"/>
    </source>
</evidence>
<evidence type="ECO:0000256" key="5">
    <source>
        <dbReference type="ARBA" id="ARBA00022853"/>
    </source>
</evidence>
<dbReference type="PANTHER" id="PTHR10625:SF10">
    <property type="entry name" value="HISTONE DEACETYLASE HDAC1"/>
    <property type="match status" value="1"/>
</dbReference>
<reference evidence="12" key="1">
    <citation type="journal article" date="2020" name="Phytopathology">
        <title>Genome Sequence Resources of Colletotrichum truncatum, C. plurivorum, C. musicola, and C. sojae: Four Species Pathogenic to Soybean (Glycine max).</title>
        <authorList>
            <person name="Rogerio F."/>
            <person name="Boufleur T.R."/>
            <person name="Ciampi-Guillardi M."/>
            <person name="Sukno S.A."/>
            <person name="Thon M.R."/>
            <person name="Massola Junior N.S."/>
            <person name="Baroncelli R."/>
        </authorList>
    </citation>
    <scope>NUCLEOTIDE SEQUENCE</scope>
    <source>
        <strain evidence="12">LFN00145</strain>
    </source>
</reference>
<dbReference type="PRINTS" id="PR01270">
    <property type="entry name" value="HDASUPER"/>
</dbReference>
<keyword evidence="13" id="KW-1185">Reference proteome</keyword>
<evidence type="ECO:0000256" key="10">
    <source>
        <dbReference type="SAM" id="MobiDB-lite"/>
    </source>
</evidence>
<dbReference type="Proteomes" id="UP000654918">
    <property type="component" value="Unassembled WGS sequence"/>
</dbReference>
<keyword evidence="5" id="KW-0156">Chromatin regulator</keyword>
<dbReference type="GO" id="GO:0070210">
    <property type="term" value="C:Rpd3L-Expanded complex"/>
    <property type="evidence" value="ECO:0007669"/>
    <property type="project" value="TreeGrafter"/>
</dbReference>
<evidence type="ECO:0000313" key="13">
    <source>
        <dbReference type="Proteomes" id="UP000654918"/>
    </source>
</evidence>
<dbReference type="CDD" id="cd10004">
    <property type="entry name" value="RPD3-like"/>
    <property type="match status" value="1"/>
</dbReference>
<dbReference type="PANTHER" id="PTHR10625">
    <property type="entry name" value="HISTONE DEACETYLASE HDAC1-RELATED"/>
    <property type="match status" value="1"/>
</dbReference>
<keyword evidence="7" id="KW-0804">Transcription</keyword>
<feature type="compositionally biased region" description="Basic and acidic residues" evidence="10">
    <location>
        <begin position="580"/>
        <end position="589"/>
    </location>
</feature>
<dbReference type="PRINTS" id="PR01271">
    <property type="entry name" value="HISDACETLASE"/>
</dbReference>
<dbReference type="AlphaFoldDB" id="A0A8H6N0G6"/>
<feature type="compositionally biased region" description="Basic and acidic residues" evidence="10">
    <location>
        <begin position="606"/>
        <end position="636"/>
    </location>
</feature>
<dbReference type="InterPro" id="IPR000286">
    <property type="entry name" value="HDACs"/>
</dbReference>
<evidence type="ECO:0000256" key="3">
    <source>
        <dbReference type="ARBA" id="ARBA00022491"/>
    </source>
</evidence>
<organism evidence="12 13">
    <name type="scientific">Colletotrichum plurivorum</name>
    <dbReference type="NCBI Taxonomy" id="2175906"/>
    <lineage>
        <taxon>Eukaryota</taxon>
        <taxon>Fungi</taxon>
        <taxon>Dikarya</taxon>
        <taxon>Ascomycota</taxon>
        <taxon>Pezizomycotina</taxon>
        <taxon>Sordariomycetes</taxon>
        <taxon>Hypocreomycetidae</taxon>
        <taxon>Glomerellales</taxon>
        <taxon>Glomerellaceae</taxon>
        <taxon>Colletotrichum</taxon>
        <taxon>Colletotrichum orchidearum species complex</taxon>
    </lineage>
</organism>
<feature type="compositionally biased region" description="Acidic residues" evidence="10">
    <location>
        <begin position="451"/>
        <end position="462"/>
    </location>
</feature>
<feature type="compositionally biased region" description="Low complexity" evidence="10">
    <location>
        <begin position="592"/>
        <end position="602"/>
    </location>
</feature>
<comment type="caution">
    <text evidence="12">The sequence shown here is derived from an EMBL/GenBank/DDBJ whole genome shotgun (WGS) entry which is preliminary data.</text>
</comment>
<gene>
    <name evidence="12" type="ORF">CPLU01_14242</name>
</gene>
<feature type="compositionally biased region" description="Basic and acidic residues" evidence="10">
    <location>
        <begin position="643"/>
        <end position="691"/>
    </location>
</feature>
<proteinExistence type="inferred from homology"/>
<dbReference type="SUPFAM" id="SSF52768">
    <property type="entry name" value="Arginase/deacetylase"/>
    <property type="match status" value="1"/>
</dbReference>
<dbReference type="GO" id="GO:0033698">
    <property type="term" value="C:Rpd3L complex"/>
    <property type="evidence" value="ECO:0007669"/>
    <property type="project" value="UniProtKB-ARBA"/>
</dbReference>
<dbReference type="InterPro" id="IPR003084">
    <property type="entry name" value="HDAC_I/II"/>
</dbReference>
<keyword evidence="4" id="KW-0378">Hydrolase</keyword>
<dbReference type="Gene3D" id="3.40.800.20">
    <property type="entry name" value="Histone deacetylase domain"/>
    <property type="match status" value="1"/>
</dbReference>
<evidence type="ECO:0000256" key="2">
    <source>
        <dbReference type="ARBA" id="ARBA00012111"/>
    </source>
</evidence>
<accession>A0A8H6N0G6</accession>
<dbReference type="InterPro" id="IPR023801">
    <property type="entry name" value="His_deacetylse_dom"/>
</dbReference>
<feature type="domain" description="Histone deacetylase" evidence="11">
    <location>
        <begin position="35"/>
        <end position="324"/>
    </location>
</feature>
<keyword evidence="8" id="KW-0539">Nucleus</keyword>
<comment type="similarity">
    <text evidence="9">Belongs to the histone deacetylase family. HD Type 1 subfamily.</text>
</comment>
<feature type="compositionally biased region" description="Basic and acidic residues" evidence="10">
    <location>
        <begin position="434"/>
        <end position="449"/>
    </location>
</feature>
<dbReference type="FunFam" id="3.40.800.20:FF:000001">
    <property type="entry name" value="Histone deacetylase"/>
    <property type="match status" value="1"/>
</dbReference>
<evidence type="ECO:0000256" key="7">
    <source>
        <dbReference type="ARBA" id="ARBA00023163"/>
    </source>
</evidence>
<dbReference type="EC" id="3.5.1.98" evidence="2"/>
<evidence type="ECO:0000259" key="11">
    <source>
        <dbReference type="Pfam" id="PF00850"/>
    </source>
</evidence>
<keyword evidence="3" id="KW-0678">Repressor</keyword>
<dbReference type="InterPro" id="IPR037138">
    <property type="entry name" value="His_deacetylse_dom_sf"/>
</dbReference>
<evidence type="ECO:0000256" key="6">
    <source>
        <dbReference type="ARBA" id="ARBA00023015"/>
    </source>
</evidence>
<dbReference type="InterPro" id="IPR023696">
    <property type="entry name" value="Ureohydrolase_dom_sf"/>
</dbReference>
<sequence>MSPLGSVALNGSPNPKKVAYFYDSDIGNYAYVTGHPMKPHRIRLAHSLIMHYELFKNMEIYRAKPATRGEMTQFHTDEYIDFLQKVTPDNMDAYQKEQGKYNVGDDCPVFDGLFEFCGISAGGSMEGAARLNRQKCDIAVNWAGGLHHAKKSEASGFCYVNDIVLGILELLRFKKRVLYIDIDVHHGDGVEEAFYTTDRVMTVSFHKYGEYFPGTGELRDIGIGTGKHYAVNFPLRDGIDDNSYKSIFEPVIEHVMKFYQPEAVVLQCGGDSLSGDRLGCFNLSMEGHANCVAYVKSFGLPTLVLGGGGYTMRNVARTWAYETGVLVGKQLPRTLPYNEYYEVRFPHYCDLSSANLPSQYYAPDFELNVRPSNMENSNSYEYLEKIKAAVIENLRHTQPVPSVQMQDVPRQPLPGGMTDEEEAELNDLDEDEHTDERMTQRRWEQRTNNEADFEDSDDEDMEQANGITRPRNAKKRTFRDYRQAEAETNSGAASPVNGASADEAPNAEPIVDADITLENPVDADDSSEKPAAEKEAALEAPKEDVVDGDGDVGMGDSADVDEATTTIKKEEVEAEPAQIAEKEVKDKPSSPKPSDNPAADDSAVPEIKDKVKDKEEAPEATETAKEAPKESDKESTEAAATTEVKELKESKDAKESTAPKETPVEPKETAEADKDTADKPEDKAPEPAEDKMDVDESSEAKPAS</sequence>